<dbReference type="GeneID" id="3255401"/>
<keyword evidence="5" id="KW-1133">Transmembrane helix</keyword>
<keyword evidence="8" id="KW-1185">Reference proteome</keyword>
<sequence>MTSSSSHETPYRSYVTHPNSEPRQPRPAMPADYPMYSHPPPPPVHGHEPTHPYAMPPPQYQNYYRDYYQPPPQRFQREHEYTHGHGQLPPPHPHHPYSHPYSHPTGPQPHMMSYAAPPSWRPEPSSPVRHQSIHPPATNRASVLEQSTSRAEEKLKAESSHAAAAEDDNPPPKKRGRPRKHPLPVIPPDMKKDDRSSASKEGVKKRSRGSEGHLNADQMGLEAGSDELEAGLTLAGLKRRESAPAPVPDATPESAKKVKQENDDGKDEKKEKESQVKKRGEGLKKSCAECRRLKAKCDRVFPCSNCRRRGCALVCPDGDLSCMNGKRLVLASTKQLHERIQQLEAALLQAHRSTTSTTHPLLAPEYLDGGFASLPSANADSKGEETKSPKSPKSPLPEGSPIHAMSTPSFTVATPLSSAAANLPPSRRIAVQSLLTEASSAPEGKREDEWAGENAAPAMIIGTGHAHSHPPFSPEDLNQRRLVFERLKRIIKVLPSSEVTAQKAERFWKTSQWYQTILQREEFENVYFPAVYSPTPANPLSPHKLAVVLMVLTLEAYLDLEQDEDAPLVATYWDAVQACFDTRFGWAASIAGTQALALCTLFVGFGWRGTKASNFYWLRQMTSSALQLGLHRDPHPSFPAEEREFRRRVWHEVYVLDCLICLNHGQRASIPVEYIETAYPKGVPPLAYKKYDFIRLVKSRVIEVGCLPDSAPATWDRVEDVKRLLMQFDVTTIPAVHCPLLRGEPLPDPVDGFSGDDAKALQTTTTSMCHYKAMLYLFRPSLRRLISRIRACPPSLSITLSSADYETIQYTYRACHAITLTSYYMFHKHPKLMARAWMVWVQTFSAAVTMAALAIWCAPFVEDKKVGEVRGGGGGGGGGGGEAGDKEEEGGGTEFVKGIYEELKEACEMIRENGSKRSQGVLSLLPILLNLVSNGTSGAWETASSAWASGEGEECCFAVGRQSTGL</sequence>
<feature type="region of interest" description="Disordered" evidence="4">
    <location>
        <begin position="373"/>
        <end position="408"/>
    </location>
</feature>
<dbReference type="PaxDb" id="214684-Q5K7E7"/>
<dbReference type="GO" id="GO:0006351">
    <property type="term" value="P:DNA-templated transcription"/>
    <property type="evidence" value="ECO:0007669"/>
    <property type="project" value="InterPro"/>
</dbReference>
<dbReference type="PANTHER" id="PTHR31001:SF56">
    <property type="entry name" value="ZN(2)-C6 FUNGAL-TYPE DOMAIN-CONTAINING PROTEIN"/>
    <property type="match status" value="1"/>
</dbReference>
<name>Q5K7E7_CRYD1</name>
<dbReference type="eggNOG" id="ENOG502RYE1">
    <property type="taxonomic scope" value="Eukaryota"/>
</dbReference>
<evidence type="ECO:0000256" key="5">
    <source>
        <dbReference type="SAM" id="Phobius"/>
    </source>
</evidence>
<dbReference type="InterPro" id="IPR050613">
    <property type="entry name" value="Sec_Metabolite_Reg"/>
</dbReference>
<evidence type="ECO:0000259" key="6">
    <source>
        <dbReference type="PROSITE" id="PS50048"/>
    </source>
</evidence>
<protein>
    <recommendedName>
        <fullName evidence="6">Zn(2)-C6 fungal-type domain-containing protein</fullName>
    </recommendedName>
</protein>
<dbReference type="PROSITE" id="PS00463">
    <property type="entry name" value="ZN2_CY6_FUNGAL_1"/>
    <property type="match status" value="1"/>
</dbReference>
<dbReference type="InterPro" id="IPR001138">
    <property type="entry name" value="Zn2Cys6_DnaBD"/>
</dbReference>
<feature type="compositionally biased region" description="Gly residues" evidence="4">
    <location>
        <begin position="871"/>
        <end position="882"/>
    </location>
</feature>
<comment type="subcellular location">
    <subcellularLocation>
        <location evidence="1">Nucleus</location>
    </subcellularLocation>
</comment>
<feature type="domain" description="Zn(2)-C6 fungal-type" evidence="6">
    <location>
        <begin position="286"/>
        <end position="315"/>
    </location>
</feature>
<feature type="compositionally biased region" description="Basic and acidic residues" evidence="4">
    <location>
        <begin position="150"/>
        <end position="159"/>
    </location>
</feature>
<dbReference type="EMBL" id="AE017356">
    <property type="protein sequence ID" value="AAW47002.2"/>
    <property type="molecule type" value="Genomic_DNA"/>
</dbReference>
<evidence type="ECO:0000256" key="2">
    <source>
        <dbReference type="ARBA" id="ARBA00022723"/>
    </source>
</evidence>
<evidence type="ECO:0000256" key="3">
    <source>
        <dbReference type="ARBA" id="ARBA00023242"/>
    </source>
</evidence>
<dbReference type="GO" id="GO:0008270">
    <property type="term" value="F:zinc ion binding"/>
    <property type="evidence" value="ECO:0007669"/>
    <property type="project" value="InterPro"/>
</dbReference>
<dbReference type="PANTHER" id="PTHR31001">
    <property type="entry name" value="UNCHARACTERIZED TRANSCRIPTIONAL REGULATORY PROTEIN"/>
    <property type="match status" value="1"/>
</dbReference>
<dbReference type="SUPFAM" id="SSF57701">
    <property type="entry name" value="Zn2/Cys6 DNA-binding domain"/>
    <property type="match status" value="1"/>
</dbReference>
<accession>Q5K7E7</accession>
<dbReference type="HOGENOM" id="CLU_006342_0_0_1"/>
<feature type="compositionally biased region" description="Polar residues" evidence="4">
    <location>
        <begin position="139"/>
        <end position="149"/>
    </location>
</feature>
<dbReference type="InterPro" id="IPR007219">
    <property type="entry name" value="XnlR_reg_dom"/>
</dbReference>
<feature type="transmembrane region" description="Helical" evidence="5">
    <location>
        <begin position="837"/>
        <end position="856"/>
    </location>
</feature>
<feature type="region of interest" description="Disordered" evidence="4">
    <location>
        <begin position="1"/>
        <end position="223"/>
    </location>
</feature>
<dbReference type="Pfam" id="PF04082">
    <property type="entry name" value="Fungal_trans"/>
    <property type="match status" value="1"/>
</dbReference>
<evidence type="ECO:0000256" key="1">
    <source>
        <dbReference type="ARBA" id="ARBA00004123"/>
    </source>
</evidence>
<dbReference type="CDD" id="cd00067">
    <property type="entry name" value="GAL4"/>
    <property type="match status" value="1"/>
</dbReference>
<feature type="compositionally biased region" description="Basic and acidic residues" evidence="4">
    <location>
        <begin position="189"/>
        <end position="211"/>
    </location>
</feature>
<keyword evidence="5" id="KW-0472">Membrane</keyword>
<keyword evidence="5" id="KW-0812">Transmembrane</keyword>
<reference evidence="7 8" key="1">
    <citation type="journal article" date="2005" name="Science">
        <title>The genome of the basidiomycetous yeast and human pathogen Cryptococcus neoformans.</title>
        <authorList>
            <person name="Loftus B.J."/>
            <person name="Fung E."/>
            <person name="Roncaglia P."/>
            <person name="Rowley D."/>
            <person name="Amedeo P."/>
            <person name="Bruno D."/>
            <person name="Vamathevan J."/>
            <person name="Miranda M."/>
            <person name="Anderson I.J."/>
            <person name="Fraser J.A."/>
            <person name="Allen J.E."/>
            <person name="Bosdet I.E."/>
            <person name="Brent M.R."/>
            <person name="Chiu R."/>
            <person name="Doering T.L."/>
            <person name="Donlin M.J."/>
            <person name="D'Souza C.A."/>
            <person name="Fox D.S."/>
            <person name="Grinberg V."/>
            <person name="Fu J."/>
            <person name="Fukushima M."/>
            <person name="Haas B.J."/>
            <person name="Huang J.C."/>
            <person name="Janbon G."/>
            <person name="Jones S.J."/>
            <person name="Koo H.L."/>
            <person name="Krzywinski M.I."/>
            <person name="Kwon-Chung J.K."/>
            <person name="Lengeler K.B."/>
            <person name="Maiti R."/>
            <person name="Marra M.A."/>
            <person name="Marra R.E."/>
            <person name="Mathewson C.A."/>
            <person name="Mitchell T.G."/>
            <person name="Pertea M."/>
            <person name="Riggs F.R."/>
            <person name="Salzberg S.L."/>
            <person name="Schein J.E."/>
            <person name="Shvartsbeyn A."/>
            <person name="Shin H."/>
            <person name="Shumway M."/>
            <person name="Specht C.A."/>
            <person name="Suh B.B."/>
            <person name="Tenney A."/>
            <person name="Utterback T.R."/>
            <person name="Wickes B.L."/>
            <person name="Wortman J.R."/>
            <person name="Wye N.H."/>
            <person name="Kronstad J.W."/>
            <person name="Lodge J.K."/>
            <person name="Heitman J."/>
            <person name="Davis R.W."/>
            <person name="Fraser C.M."/>
            <person name="Hyman R.W."/>
        </authorList>
    </citation>
    <scope>NUCLEOTIDE SEQUENCE [LARGE SCALE GENOMIC DNA]</scope>
    <source>
        <strain evidence="8">JEC21 / ATCC MYA-565</strain>
    </source>
</reference>
<dbReference type="KEGG" id="cne:CNN00100"/>
<dbReference type="InterPro" id="IPR036864">
    <property type="entry name" value="Zn2-C6_fun-type_DNA-bd_sf"/>
</dbReference>
<feature type="region of interest" description="Disordered" evidence="4">
    <location>
        <begin position="871"/>
        <end position="891"/>
    </location>
</feature>
<dbReference type="SMART" id="SM00066">
    <property type="entry name" value="GAL4"/>
    <property type="match status" value="1"/>
</dbReference>
<feature type="region of interest" description="Disordered" evidence="4">
    <location>
        <begin position="240"/>
        <end position="278"/>
    </location>
</feature>
<feature type="compositionally biased region" description="Basic and acidic residues" evidence="4">
    <location>
        <begin position="254"/>
        <end position="278"/>
    </location>
</feature>
<proteinExistence type="predicted"/>
<evidence type="ECO:0000313" key="8">
    <source>
        <dbReference type="Proteomes" id="UP000002149"/>
    </source>
</evidence>
<feature type="compositionally biased region" description="Basic residues" evidence="4">
    <location>
        <begin position="172"/>
        <end position="182"/>
    </location>
</feature>
<feature type="compositionally biased region" description="Low complexity" evidence="4">
    <location>
        <begin position="389"/>
        <end position="401"/>
    </location>
</feature>
<organism evidence="7 8">
    <name type="scientific">Cryptococcus deneoformans (strain JEC21 / ATCC MYA-565)</name>
    <name type="common">Cryptococcus neoformans var. neoformans serotype D</name>
    <dbReference type="NCBI Taxonomy" id="214684"/>
    <lineage>
        <taxon>Eukaryota</taxon>
        <taxon>Fungi</taxon>
        <taxon>Dikarya</taxon>
        <taxon>Basidiomycota</taxon>
        <taxon>Agaricomycotina</taxon>
        <taxon>Tremellomycetes</taxon>
        <taxon>Tremellales</taxon>
        <taxon>Cryptococcaceae</taxon>
        <taxon>Cryptococcus</taxon>
        <taxon>Cryptococcus neoformans species complex</taxon>
    </lineage>
</organism>
<dbReference type="InParanoid" id="Q5K7E7"/>
<dbReference type="VEuPathDB" id="FungiDB:CNN00100"/>
<gene>
    <name evidence="7" type="ordered locus">CNN00100</name>
</gene>
<evidence type="ECO:0000313" key="7">
    <source>
        <dbReference type="EMBL" id="AAW47002.2"/>
    </source>
</evidence>
<keyword evidence="3" id="KW-0539">Nucleus</keyword>
<evidence type="ECO:0000256" key="4">
    <source>
        <dbReference type="SAM" id="MobiDB-lite"/>
    </source>
</evidence>
<dbReference type="GO" id="GO:0003677">
    <property type="term" value="F:DNA binding"/>
    <property type="evidence" value="ECO:0007669"/>
    <property type="project" value="InterPro"/>
</dbReference>
<dbReference type="RefSeq" id="XP_024514031.1">
    <property type="nucleotide sequence ID" value="XM_024658349.1"/>
</dbReference>
<dbReference type="OrthoDB" id="424974at2759"/>
<dbReference type="PROSITE" id="PS50048">
    <property type="entry name" value="ZN2_CY6_FUNGAL_2"/>
    <property type="match status" value="1"/>
</dbReference>
<dbReference type="GO" id="GO:0005634">
    <property type="term" value="C:nucleus"/>
    <property type="evidence" value="ECO:0007669"/>
    <property type="project" value="UniProtKB-SubCell"/>
</dbReference>
<dbReference type="AlphaFoldDB" id="Q5K7E7"/>
<dbReference type="Proteomes" id="UP000002149">
    <property type="component" value="Chromosome 14"/>
</dbReference>
<dbReference type="GO" id="GO:0000981">
    <property type="term" value="F:DNA-binding transcription factor activity, RNA polymerase II-specific"/>
    <property type="evidence" value="ECO:0007669"/>
    <property type="project" value="InterPro"/>
</dbReference>
<dbReference type="SMART" id="SM00906">
    <property type="entry name" value="Fungal_trans"/>
    <property type="match status" value="1"/>
</dbReference>
<dbReference type="CDD" id="cd12148">
    <property type="entry name" value="fungal_TF_MHR"/>
    <property type="match status" value="1"/>
</dbReference>
<dbReference type="Gene3D" id="4.10.240.10">
    <property type="entry name" value="Zn(2)-C6 fungal-type DNA-binding domain"/>
    <property type="match status" value="1"/>
</dbReference>
<keyword evidence="2" id="KW-0479">Metal-binding</keyword>